<comment type="caution">
    <text evidence="1">The sequence shown here is derived from an EMBL/GenBank/DDBJ whole genome shotgun (WGS) entry which is preliminary data.</text>
</comment>
<evidence type="ECO:0000313" key="2">
    <source>
        <dbReference type="Proteomes" id="UP000626210"/>
    </source>
</evidence>
<dbReference type="Proteomes" id="UP000626210">
    <property type="component" value="Unassembled WGS sequence"/>
</dbReference>
<dbReference type="SUPFAM" id="SSF53335">
    <property type="entry name" value="S-adenosyl-L-methionine-dependent methyltransferases"/>
    <property type="match status" value="1"/>
</dbReference>
<dbReference type="RefSeq" id="WP_189690697.1">
    <property type="nucleotide sequence ID" value="NZ_BMYK01000039.1"/>
</dbReference>
<keyword evidence="2" id="KW-1185">Reference proteome</keyword>
<dbReference type="EMBL" id="BMYK01000039">
    <property type="protein sequence ID" value="GHD02480.1"/>
    <property type="molecule type" value="Genomic_DNA"/>
</dbReference>
<reference evidence="2" key="1">
    <citation type="journal article" date="2019" name="Int. J. Syst. Evol. Microbiol.">
        <title>The Global Catalogue of Microorganisms (GCM) 10K type strain sequencing project: providing services to taxonomists for standard genome sequencing and annotation.</title>
        <authorList>
            <consortium name="The Broad Institute Genomics Platform"/>
            <consortium name="The Broad Institute Genome Sequencing Center for Infectious Disease"/>
            <person name="Wu L."/>
            <person name="Ma J."/>
        </authorList>
    </citation>
    <scope>NUCLEOTIDE SEQUENCE [LARGE SCALE GENOMIC DNA]</scope>
    <source>
        <strain evidence="2">KCTC 23314</strain>
    </source>
</reference>
<accession>A0ABQ3GDT1</accession>
<gene>
    <name evidence="1" type="ORF">GCM10007320_61790</name>
</gene>
<protein>
    <recommendedName>
        <fullName evidence="3">Class I SAM-dependent methyltransferase</fullName>
    </recommendedName>
</protein>
<dbReference type="InterPro" id="IPR029063">
    <property type="entry name" value="SAM-dependent_MTases_sf"/>
</dbReference>
<dbReference type="Gene3D" id="3.40.50.150">
    <property type="entry name" value="Vaccinia Virus protein VP39"/>
    <property type="match status" value="1"/>
</dbReference>
<evidence type="ECO:0008006" key="3">
    <source>
        <dbReference type="Google" id="ProtNLM"/>
    </source>
</evidence>
<organism evidence="1 2">
    <name type="scientific">Pseudorhodoferax aquiterrae</name>
    <dbReference type="NCBI Taxonomy" id="747304"/>
    <lineage>
        <taxon>Bacteria</taxon>
        <taxon>Pseudomonadati</taxon>
        <taxon>Pseudomonadota</taxon>
        <taxon>Betaproteobacteria</taxon>
        <taxon>Burkholderiales</taxon>
        <taxon>Comamonadaceae</taxon>
    </lineage>
</organism>
<evidence type="ECO:0000313" key="1">
    <source>
        <dbReference type="EMBL" id="GHD02480.1"/>
    </source>
</evidence>
<name>A0ABQ3GDT1_9BURK</name>
<proteinExistence type="predicted"/>
<sequence length="289" mass="30518">MSGFSRDWLALREPFDRAARAASDAALAAWRPAGPLRVLDLGCGTGASLRALAPRLGGVQHWHLVDHDRALLDALPALLADWAAQEGLRLHTAPGLLQLEGPQLRVDIVRTQADLATQLDGLPFAGSALVTASALLDLVSDPWLAALVGHCRAARAAVCWALDVDGRIAWSAQDAGDAQVQAWFGAHQRRDKGFGPALGPTATARATALLQAAGYRTQVLASDWLVEAGRSARDDAMLQALLEGMARAATEQAPQAAATVQAWRARRAAPPPGSHLRVGHADLLAWPTP</sequence>